<reference evidence="2" key="1">
    <citation type="journal article" date="2021" name="PeerJ">
        <title>Extensive microbial diversity within the chicken gut microbiome revealed by metagenomics and culture.</title>
        <authorList>
            <person name="Gilroy R."/>
            <person name="Ravi A."/>
            <person name="Getino M."/>
            <person name="Pursley I."/>
            <person name="Horton D.L."/>
            <person name="Alikhan N.F."/>
            <person name="Baker D."/>
            <person name="Gharbi K."/>
            <person name="Hall N."/>
            <person name="Watson M."/>
            <person name="Adriaenssens E.M."/>
            <person name="Foster-Nyarko E."/>
            <person name="Jarju S."/>
            <person name="Secka A."/>
            <person name="Antonio M."/>
            <person name="Oren A."/>
            <person name="Chaudhuri R.R."/>
            <person name="La Ragione R."/>
            <person name="Hildebrand F."/>
            <person name="Pallen M.J."/>
        </authorList>
    </citation>
    <scope>NUCLEOTIDE SEQUENCE</scope>
    <source>
        <strain evidence="2">ChiGjej2B2-7701</strain>
    </source>
</reference>
<evidence type="ECO:0008006" key="4">
    <source>
        <dbReference type="Google" id="ProtNLM"/>
    </source>
</evidence>
<keyword evidence="1" id="KW-0812">Transmembrane</keyword>
<dbReference type="AlphaFoldDB" id="A0A921LT96"/>
<organism evidence="2 3">
    <name type="scientific">Collinsella ihumii</name>
    <dbReference type="NCBI Taxonomy" id="1720204"/>
    <lineage>
        <taxon>Bacteria</taxon>
        <taxon>Bacillati</taxon>
        <taxon>Actinomycetota</taxon>
        <taxon>Coriobacteriia</taxon>
        <taxon>Coriobacteriales</taxon>
        <taxon>Coriobacteriaceae</taxon>
        <taxon>Collinsella</taxon>
    </lineage>
</organism>
<evidence type="ECO:0000256" key="1">
    <source>
        <dbReference type="SAM" id="Phobius"/>
    </source>
</evidence>
<reference evidence="2" key="2">
    <citation type="submission" date="2021-09" db="EMBL/GenBank/DDBJ databases">
        <authorList>
            <person name="Gilroy R."/>
        </authorList>
    </citation>
    <scope>NUCLEOTIDE SEQUENCE</scope>
    <source>
        <strain evidence="2">ChiGjej2B2-7701</strain>
    </source>
</reference>
<sequence length="67" mass="6787">MSPIDFIILAAIGVAFVAVCVRIKRKGSCADCAQGGTCSGHCGSSSDSCPACQGVDRVAERLGRGVK</sequence>
<dbReference type="RefSeq" id="WP_204538513.1">
    <property type="nucleotide sequence ID" value="NZ_JAUEIM010000048.1"/>
</dbReference>
<keyword evidence="1" id="KW-0472">Membrane</keyword>
<evidence type="ECO:0000313" key="3">
    <source>
        <dbReference type="Proteomes" id="UP000746751"/>
    </source>
</evidence>
<dbReference type="Proteomes" id="UP000746751">
    <property type="component" value="Unassembled WGS sequence"/>
</dbReference>
<gene>
    <name evidence="2" type="ORF">K8U80_06590</name>
</gene>
<keyword evidence="1" id="KW-1133">Transmembrane helix</keyword>
<dbReference type="EMBL" id="DYVF01000042">
    <property type="protein sequence ID" value="HJG31048.1"/>
    <property type="molecule type" value="Genomic_DNA"/>
</dbReference>
<proteinExistence type="predicted"/>
<feature type="transmembrane region" description="Helical" evidence="1">
    <location>
        <begin position="6"/>
        <end position="23"/>
    </location>
</feature>
<evidence type="ECO:0000313" key="2">
    <source>
        <dbReference type="EMBL" id="HJG31048.1"/>
    </source>
</evidence>
<name>A0A921LT96_9ACTN</name>
<comment type="caution">
    <text evidence="2">The sequence shown here is derived from an EMBL/GenBank/DDBJ whole genome shotgun (WGS) entry which is preliminary data.</text>
</comment>
<accession>A0A921LT96</accession>
<protein>
    <recommendedName>
        <fullName evidence="4">FeoB-associated Cys-rich membrane protein</fullName>
    </recommendedName>
</protein>